<dbReference type="Proteomes" id="UP000002008">
    <property type="component" value="Chromosome"/>
</dbReference>
<dbReference type="Pfam" id="PF12183">
    <property type="entry name" value="NotI"/>
    <property type="match status" value="1"/>
</dbReference>
<dbReference type="DNASU" id="5826993"/>
<evidence type="ECO:0000313" key="3">
    <source>
        <dbReference type="Proteomes" id="UP000002008"/>
    </source>
</evidence>
<dbReference type="AlphaFoldDB" id="A9WI40"/>
<dbReference type="HOGENOM" id="CLU_076056_0_0_0"/>
<evidence type="ECO:0000259" key="1">
    <source>
        <dbReference type="Pfam" id="PF12183"/>
    </source>
</evidence>
<dbReference type="InterPro" id="IPR022009">
    <property type="entry name" value="Resctriction_endonuc_II_NotI"/>
</dbReference>
<proteinExistence type="predicted"/>
<gene>
    <name evidence="2" type="ordered locus">Caur_2525</name>
</gene>
<feature type="domain" description="Restriction endonuclease type II NotI" evidence="1">
    <location>
        <begin position="15"/>
        <end position="247"/>
    </location>
</feature>
<dbReference type="EMBL" id="CP000909">
    <property type="protein sequence ID" value="ABY35731.1"/>
    <property type="molecule type" value="Genomic_DNA"/>
</dbReference>
<keyword evidence="3" id="KW-1185">Reference proteome</keyword>
<dbReference type="REBASE" id="17632">
    <property type="entry name" value="CauJORF2526P"/>
</dbReference>
<evidence type="ECO:0000313" key="2">
    <source>
        <dbReference type="EMBL" id="ABY35731.1"/>
    </source>
</evidence>
<dbReference type="KEGG" id="cau:Caur_2525"/>
<dbReference type="EnsemblBacteria" id="ABY35731">
    <property type="protein sequence ID" value="ABY35731"/>
    <property type="gene ID" value="Caur_2525"/>
</dbReference>
<organism evidence="2 3">
    <name type="scientific">Chloroflexus aurantiacus (strain ATCC 29366 / DSM 635 / J-10-fl)</name>
    <dbReference type="NCBI Taxonomy" id="324602"/>
    <lineage>
        <taxon>Bacteria</taxon>
        <taxon>Bacillati</taxon>
        <taxon>Chloroflexota</taxon>
        <taxon>Chloroflexia</taxon>
        <taxon>Chloroflexales</taxon>
        <taxon>Chloroflexineae</taxon>
        <taxon>Chloroflexaceae</taxon>
        <taxon>Chloroflexus</taxon>
    </lineage>
</organism>
<protein>
    <recommendedName>
        <fullName evidence="1">Restriction endonuclease type II NotI domain-containing protein</fullName>
    </recommendedName>
</protein>
<name>A9WI40_CHLAA</name>
<dbReference type="eggNOG" id="ENOG5032R7U">
    <property type="taxonomic scope" value="Bacteria"/>
</dbReference>
<dbReference type="InParanoid" id="A9WI40"/>
<dbReference type="STRING" id="324602.Caur_2525"/>
<sequence length="294" mass="33692">MKESAMAQTQQPLAEVFGYQITDQSEAAARCRSARLCPFQGQDRKCTKDKANNPLGVCAIYHNNEPVITCPIRFRQNWLIAQDAALFFFGEGTRWSILTEIRLPDAFGKSAGNIDVVLVSYDDEGRITDFGAIEIQAVYISGNVRSFFEHYMRDPQGYIVGDWIGETPVPRPDYLSSSRKRLVPQLMYKGAILRAWNKKMAVVVDEQFFQTLPQLASIPPQDANMAWFIYRLMPGRQAHEGTERYYLEKVTEVFTDFEQVIRVMTTSSPGRSEDFIKFLQAKLHEQRQTRHSNL</sequence>
<reference evidence="3" key="1">
    <citation type="journal article" date="2011" name="BMC Genomics">
        <title>Complete genome sequence of the filamentous anoxygenic phototrophic bacterium Chloroflexus aurantiacus.</title>
        <authorList>
            <person name="Tang K.H."/>
            <person name="Barry K."/>
            <person name="Chertkov O."/>
            <person name="Dalin E."/>
            <person name="Han C.S."/>
            <person name="Hauser L.J."/>
            <person name="Honchak B.M."/>
            <person name="Karbach L.E."/>
            <person name="Land M.L."/>
            <person name="Lapidus A."/>
            <person name="Larimer F.W."/>
            <person name="Mikhailova N."/>
            <person name="Pitluck S."/>
            <person name="Pierson B.K."/>
            <person name="Blankenship R.E."/>
        </authorList>
    </citation>
    <scope>NUCLEOTIDE SEQUENCE [LARGE SCALE GENOMIC DNA]</scope>
    <source>
        <strain evidence="3">ATCC 29366 / DSM 635 / J-10-fl</strain>
    </source>
</reference>
<accession>A9WI40</accession>